<accession>A0A0F8Z0H0</accession>
<dbReference type="GO" id="GO:0008168">
    <property type="term" value="F:methyltransferase activity"/>
    <property type="evidence" value="ECO:0007669"/>
    <property type="project" value="InterPro"/>
</dbReference>
<dbReference type="Gene3D" id="3.40.50.150">
    <property type="entry name" value="Vaccinia Virus protein VP39"/>
    <property type="match status" value="1"/>
</dbReference>
<dbReference type="GO" id="GO:0032259">
    <property type="term" value="P:methylation"/>
    <property type="evidence" value="ECO:0007669"/>
    <property type="project" value="InterPro"/>
</dbReference>
<feature type="non-terminal residue" evidence="1">
    <location>
        <position position="219"/>
    </location>
</feature>
<dbReference type="InterPro" id="IPR002052">
    <property type="entry name" value="DNA_methylase_N6_adenine_CS"/>
</dbReference>
<reference evidence="1" key="1">
    <citation type="journal article" date="2015" name="Nature">
        <title>Complex archaea that bridge the gap between prokaryotes and eukaryotes.</title>
        <authorList>
            <person name="Spang A."/>
            <person name="Saw J.H."/>
            <person name="Jorgensen S.L."/>
            <person name="Zaremba-Niedzwiedzka K."/>
            <person name="Martijn J."/>
            <person name="Lind A.E."/>
            <person name="van Eijk R."/>
            <person name="Schleper C."/>
            <person name="Guy L."/>
            <person name="Ettema T.J."/>
        </authorList>
    </citation>
    <scope>NUCLEOTIDE SEQUENCE</scope>
</reference>
<comment type="caution">
    <text evidence="1">The sequence shown here is derived from an EMBL/GenBank/DDBJ whole genome shotgun (WGS) entry which is preliminary data.</text>
</comment>
<protein>
    <recommendedName>
        <fullName evidence="2">DNA methylase N-4/N-6 domain-containing protein</fullName>
    </recommendedName>
</protein>
<evidence type="ECO:0008006" key="2">
    <source>
        <dbReference type="Google" id="ProtNLM"/>
    </source>
</evidence>
<dbReference type="GO" id="GO:0003676">
    <property type="term" value="F:nucleic acid binding"/>
    <property type="evidence" value="ECO:0007669"/>
    <property type="project" value="InterPro"/>
</dbReference>
<dbReference type="PROSITE" id="PS00092">
    <property type="entry name" value="N6_MTASE"/>
    <property type="match status" value="1"/>
</dbReference>
<dbReference type="InterPro" id="IPR029063">
    <property type="entry name" value="SAM-dependent_MTases_sf"/>
</dbReference>
<sequence>MMIPFSKALDTNNMLCKYRKSGNVMENMFTLHAYHPINQPIENNTWGLKYGARTFKLYFKNLIDALEFKLNPVDRIIKNNEKIEVVMHNKIIGNLTDNYEEFNNNNKILLLNGSSEYIEIPNNSVDAVVTDPPYYDNVMYSELSDFFYVWLRLGLKENYGNFRSELTPKRAEIVKNKYQNKGNKEFIEGLTRVFRECYEKLKDEGLFVFTFHHGGKEAW</sequence>
<dbReference type="AlphaFoldDB" id="A0A0F8Z0H0"/>
<organism evidence="1">
    <name type="scientific">marine sediment metagenome</name>
    <dbReference type="NCBI Taxonomy" id="412755"/>
    <lineage>
        <taxon>unclassified sequences</taxon>
        <taxon>metagenomes</taxon>
        <taxon>ecological metagenomes</taxon>
    </lineage>
</organism>
<dbReference type="SUPFAM" id="SSF53335">
    <property type="entry name" value="S-adenosyl-L-methionine-dependent methyltransferases"/>
    <property type="match status" value="1"/>
</dbReference>
<proteinExistence type="predicted"/>
<evidence type="ECO:0000313" key="1">
    <source>
        <dbReference type="EMBL" id="KKK87148.1"/>
    </source>
</evidence>
<gene>
    <name evidence="1" type="ORF">LCGC14_2756130</name>
</gene>
<dbReference type="EMBL" id="LAZR01050532">
    <property type="protein sequence ID" value="KKK87148.1"/>
    <property type="molecule type" value="Genomic_DNA"/>
</dbReference>
<name>A0A0F8Z0H0_9ZZZZ</name>